<reference evidence="1" key="1">
    <citation type="journal article" date="2017" name="Science">
        <title>Giant viruses with an expanded complement of translation system components.</title>
        <authorList>
            <person name="Schulz F."/>
            <person name="Yutin N."/>
            <person name="Ivanova N.N."/>
            <person name="Ortega D.R."/>
            <person name="Lee T.K."/>
            <person name="Vierheilig J."/>
            <person name="Daims H."/>
            <person name="Horn M."/>
            <person name="Wagner M."/>
            <person name="Jensen G.J."/>
            <person name="Kyrpides N.C."/>
            <person name="Koonin E.V."/>
            <person name="Woyke T."/>
        </authorList>
    </citation>
    <scope>NUCLEOTIDE SEQUENCE</scope>
    <source>
        <strain evidence="1">CTV1</strain>
    </source>
</reference>
<name>A0A1V0SBD2_9VIRU</name>
<evidence type="ECO:0000313" key="1">
    <source>
        <dbReference type="EMBL" id="ARF09012.1"/>
    </source>
</evidence>
<gene>
    <name evidence="1" type="ORF">Catovirus_1_1062</name>
</gene>
<dbReference type="EMBL" id="KY684083">
    <property type="protein sequence ID" value="ARF09012.1"/>
    <property type="molecule type" value="Genomic_DNA"/>
</dbReference>
<organism evidence="1">
    <name type="scientific">Catovirus CTV1</name>
    <dbReference type="NCBI Taxonomy" id="1977631"/>
    <lineage>
        <taxon>Viruses</taxon>
        <taxon>Varidnaviria</taxon>
        <taxon>Bamfordvirae</taxon>
        <taxon>Nucleocytoviricota</taxon>
        <taxon>Megaviricetes</taxon>
        <taxon>Imitervirales</taxon>
        <taxon>Mimiviridae</taxon>
        <taxon>Klosneuvirinae</taxon>
        <taxon>Catovirus</taxon>
    </lineage>
</organism>
<accession>A0A1V0SBD2</accession>
<sequence>MMINFCDFDINKFTIDNFINNNIESKFSTIKCNYDNNHSFLLSSDFISCSWYPILRENDNSFRICKTDKLKCMFDKFKVIDDFMFGYQKNINNYKYIPFVRNSGDYFNNEQIKFKFAKNFDGSFKTKIILGKIKNNNFEGTEQKINSMSEFKKYIKYGSKIRVIFAMNKILLLNREPNQIKDFMLHLECVRIDIIISQK</sequence>
<proteinExistence type="predicted"/>
<protein>
    <submittedName>
        <fullName evidence="1">Uncharacterized protein</fullName>
    </submittedName>
</protein>